<evidence type="ECO:0000313" key="2">
    <source>
        <dbReference type="Proteomes" id="UP000662314"/>
    </source>
</evidence>
<dbReference type="EMBL" id="JAECZA010000208">
    <property type="protein sequence ID" value="MBH8575800.1"/>
    <property type="molecule type" value="Genomic_DNA"/>
</dbReference>
<reference evidence="1 2" key="1">
    <citation type="journal article" date="2021" name="Int. J. Syst. Evol. Microbiol.">
        <title>Amazonocrinis nigriterrae gen. nov., sp. nov., Atlanticothrix silvestris gen. nov., sp. nov. and Dendronalium phyllosphericum gen. nov., sp. nov., nostocacean cyanobacteria from Brazilian environments.</title>
        <authorList>
            <person name="Alvarenga D.O."/>
            <person name="Andreote A.P.D."/>
            <person name="Branco L.H.Z."/>
            <person name="Delbaje E."/>
            <person name="Cruz R.B."/>
            <person name="Varani A.M."/>
            <person name="Fiore M.F."/>
        </authorList>
    </citation>
    <scope>NUCLEOTIDE SEQUENCE [LARGE SCALE GENOMIC DNA]</scope>
    <source>
        <strain evidence="1 2">CENA369</strain>
    </source>
</reference>
<organism evidence="1 2">
    <name type="scientific">Dendronalium phyllosphericum CENA369</name>
    <dbReference type="NCBI Taxonomy" id="1725256"/>
    <lineage>
        <taxon>Bacteria</taxon>
        <taxon>Bacillati</taxon>
        <taxon>Cyanobacteriota</taxon>
        <taxon>Cyanophyceae</taxon>
        <taxon>Nostocales</taxon>
        <taxon>Nostocaceae</taxon>
        <taxon>Dendronalium</taxon>
        <taxon>Dendronalium phyllosphericum</taxon>
    </lineage>
</organism>
<accession>A0A8J7I6J1</accession>
<protein>
    <submittedName>
        <fullName evidence="1">Uncharacterized protein</fullName>
    </submittedName>
</protein>
<gene>
    <name evidence="1" type="ORF">I8752_22915</name>
</gene>
<evidence type="ECO:0000313" key="1">
    <source>
        <dbReference type="EMBL" id="MBH8575800.1"/>
    </source>
</evidence>
<dbReference type="Proteomes" id="UP000662314">
    <property type="component" value="Unassembled WGS sequence"/>
</dbReference>
<proteinExistence type="predicted"/>
<dbReference type="AlphaFoldDB" id="A0A8J7I6J1"/>
<name>A0A8J7I6J1_9NOST</name>
<dbReference type="RefSeq" id="WP_214434562.1">
    <property type="nucleotide sequence ID" value="NZ_CAWPUQ010000128.1"/>
</dbReference>
<sequence>MTHKYESSTEFEARLDKMIQTQKLKPEYKSLLLEIAELGEKADANGLISGLGWSVDANNVVLDEYEIMNSSGNLLYLIISEARKYLENLIEDLG</sequence>
<keyword evidence="2" id="KW-1185">Reference proteome</keyword>
<comment type="caution">
    <text evidence="1">The sequence shown here is derived from an EMBL/GenBank/DDBJ whole genome shotgun (WGS) entry which is preliminary data.</text>
</comment>